<dbReference type="PROSITE" id="PS00041">
    <property type="entry name" value="HTH_ARAC_FAMILY_1"/>
    <property type="match status" value="1"/>
</dbReference>
<reference evidence="6" key="1">
    <citation type="submission" date="2020-10" db="EMBL/GenBank/DDBJ databases">
        <title>Whole-genome sequence of Luteibacter sp. EIF3.</title>
        <authorList>
            <person name="Friedrich I."/>
            <person name="Hertel R."/>
            <person name="Daniel R."/>
        </authorList>
    </citation>
    <scope>NUCLEOTIDE SEQUENCE</scope>
    <source>
        <strain evidence="6">EIF3</strain>
    </source>
</reference>
<sequence length="252" mass="28378">MSGIVDLHVSQYRPGGHMAGHRHDEAWFCLVVEGGYEETILGMRNVHEPGDLLFCPAHAKHEQRFGHRGARKVIFHPDDTLAGLLAEHHARLDGRPLIRRSATLHALGWRIVQAMAVEDACAPLCAEGLALDVLAETGRGMAELSMMEPAWLRRVRQCLHDDRARDWSLADLAAVAERHPVHLARSFRLFHHCTPGDYLRRLRVERAAHLLRATRRPLLDIALECGFAGAAQFSRSFRAVHAMTPSAWRRSR</sequence>
<evidence type="ECO:0000256" key="4">
    <source>
        <dbReference type="ARBA" id="ARBA00023163"/>
    </source>
</evidence>
<dbReference type="SUPFAM" id="SSF46689">
    <property type="entry name" value="Homeodomain-like"/>
    <property type="match status" value="2"/>
</dbReference>
<evidence type="ECO:0000313" key="6">
    <source>
        <dbReference type="EMBL" id="URL60205.1"/>
    </source>
</evidence>
<evidence type="ECO:0000259" key="5">
    <source>
        <dbReference type="PROSITE" id="PS01124"/>
    </source>
</evidence>
<dbReference type="Gene3D" id="1.10.10.60">
    <property type="entry name" value="Homeodomain-like"/>
    <property type="match status" value="2"/>
</dbReference>
<evidence type="ECO:0000256" key="3">
    <source>
        <dbReference type="ARBA" id="ARBA00023159"/>
    </source>
</evidence>
<keyword evidence="3" id="KW-0010">Activator</keyword>
<dbReference type="InterPro" id="IPR018062">
    <property type="entry name" value="HTH_AraC-typ_CS"/>
</dbReference>
<dbReference type="EMBL" id="CP063231">
    <property type="protein sequence ID" value="URL60205.1"/>
    <property type="molecule type" value="Genomic_DNA"/>
</dbReference>
<dbReference type="SUPFAM" id="SSF51215">
    <property type="entry name" value="Regulatory protein AraC"/>
    <property type="match status" value="1"/>
</dbReference>
<dbReference type="RefSeq" id="WP_250340659.1">
    <property type="nucleotide sequence ID" value="NZ_CP063231.1"/>
</dbReference>
<dbReference type="InterPro" id="IPR037923">
    <property type="entry name" value="HTH-like"/>
</dbReference>
<dbReference type="PROSITE" id="PS01124">
    <property type="entry name" value="HTH_ARAC_FAMILY_2"/>
    <property type="match status" value="1"/>
</dbReference>
<evidence type="ECO:0000256" key="1">
    <source>
        <dbReference type="ARBA" id="ARBA00023015"/>
    </source>
</evidence>
<organism evidence="6 7">
    <name type="scientific">Luteibacter flocculans</name>
    <dbReference type="NCBI Taxonomy" id="2780091"/>
    <lineage>
        <taxon>Bacteria</taxon>
        <taxon>Pseudomonadati</taxon>
        <taxon>Pseudomonadota</taxon>
        <taxon>Gammaproteobacteria</taxon>
        <taxon>Lysobacterales</taxon>
        <taxon>Rhodanobacteraceae</taxon>
        <taxon>Luteibacter</taxon>
    </lineage>
</organism>
<name>A0ABY4T7E5_9GAMM</name>
<accession>A0ABY4T7E5</accession>
<keyword evidence="4" id="KW-0804">Transcription</keyword>
<dbReference type="Pfam" id="PF12833">
    <property type="entry name" value="HTH_18"/>
    <property type="match status" value="1"/>
</dbReference>
<dbReference type="InterPro" id="IPR050204">
    <property type="entry name" value="AraC_XylS_family_regulators"/>
</dbReference>
<proteinExistence type="predicted"/>
<protein>
    <submittedName>
        <fullName evidence="6">Helix-turn-helix domain-containing protein</fullName>
    </submittedName>
</protein>
<dbReference type="InterPro" id="IPR009057">
    <property type="entry name" value="Homeodomain-like_sf"/>
</dbReference>
<dbReference type="Proteomes" id="UP001056681">
    <property type="component" value="Chromosome"/>
</dbReference>
<dbReference type="Gene3D" id="2.60.120.10">
    <property type="entry name" value="Jelly Rolls"/>
    <property type="match status" value="1"/>
</dbReference>
<feature type="domain" description="HTH araC/xylS-type" evidence="5">
    <location>
        <begin position="153"/>
        <end position="251"/>
    </location>
</feature>
<keyword evidence="1" id="KW-0805">Transcription regulation</keyword>
<dbReference type="SMART" id="SM00342">
    <property type="entry name" value="HTH_ARAC"/>
    <property type="match status" value="1"/>
</dbReference>
<gene>
    <name evidence="6" type="ORF">IM816_09070</name>
</gene>
<keyword evidence="2" id="KW-0238">DNA-binding</keyword>
<dbReference type="PANTHER" id="PTHR46796">
    <property type="entry name" value="HTH-TYPE TRANSCRIPTIONAL ACTIVATOR RHAS-RELATED"/>
    <property type="match status" value="1"/>
</dbReference>
<evidence type="ECO:0000313" key="7">
    <source>
        <dbReference type="Proteomes" id="UP001056681"/>
    </source>
</evidence>
<evidence type="ECO:0000256" key="2">
    <source>
        <dbReference type="ARBA" id="ARBA00023125"/>
    </source>
</evidence>
<dbReference type="InterPro" id="IPR018060">
    <property type="entry name" value="HTH_AraC"/>
</dbReference>
<keyword evidence="7" id="KW-1185">Reference proteome</keyword>
<dbReference type="InterPro" id="IPR014710">
    <property type="entry name" value="RmlC-like_jellyroll"/>
</dbReference>